<evidence type="ECO:0000313" key="2">
    <source>
        <dbReference type="Proteomes" id="UP000255167"/>
    </source>
</evidence>
<dbReference type="GO" id="GO:0047519">
    <property type="term" value="F:quinate dehydrogenase (quinone) activity"/>
    <property type="evidence" value="ECO:0007669"/>
    <property type="project" value="UniProtKB-EC"/>
</dbReference>
<name>A0A378F3J1_KLEPN</name>
<evidence type="ECO:0000313" key="1">
    <source>
        <dbReference type="EMBL" id="STW39582.1"/>
    </source>
</evidence>
<keyword evidence="1" id="KW-0560">Oxidoreductase</keyword>
<sequence>MTYVSPKTGKQYIIINAGGARQSPDRGDYIIAYALPDHH</sequence>
<accession>A0A378F3J1</accession>
<protein>
    <submittedName>
        <fullName evidence="1">Glucose dehydrogenase</fullName>
        <ecNumber evidence="1">1.1.5.8</ecNumber>
    </submittedName>
</protein>
<organism evidence="1 2">
    <name type="scientific">Klebsiella pneumoniae</name>
    <dbReference type="NCBI Taxonomy" id="573"/>
    <lineage>
        <taxon>Bacteria</taxon>
        <taxon>Pseudomonadati</taxon>
        <taxon>Pseudomonadota</taxon>
        <taxon>Gammaproteobacteria</taxon>
        <taxon>Enterobacterales</taxon>
        <taxon>Enterobacteriaceae</taxon>
        <taxon>Klebsiella/Raoultella group</taxon>
        <taxon>Klebsiella</taxon>
        <taxon>Klebsiella pneumoniae complex</taxon>
    </lineage>
</organism>
<dbReference type="Proteomes" id="UP000255167">
    <property type="component" value="Unassembled WGS sequence"/>
</dbReference>
<dbReference type="EMBL" id="UGNC01000004">
    <property type="protein sequence ID" value="STW39582.1"/>
    <property type="molecule type" value="Genomic_DNA"/>
</dbReference>
<proteinExistence type="predicted"/>
<gene>
    <name evidence="1" type="primary">quiA</name>
    <name evidence="1" type="ORF">NCTC9617_01107</name>
</gene>
<reference evidence="1 2" key="1">
    <citation type="submission" date="2018-06" db="EMBL/GenBank/DDBJ databases">
        <authorList>
            <consortium name="Pathogen Informatics"/>
            <person name="Doyle S."/>
        </authorList>
    </citation>
    <scope>NUCLEOTIDE SEQUENCE [LARGE SCALE GENOMIC DNA]</scope>
    <source>
        <strain evidence="1 2">NCTC9617</strain>
    </source>
</reference>
<dbReference type="AlphaFoldDB" id="A0A378F3J1"/>
<dbReference type="EC" id="1.1.5.8" evidence="1"/>